<feature type="region of interest" description="Disordered" evidence="1">
    <location>
        <begin position="19"/>
        <end position="134"/>
    </location>
</feature>
<feature type="compositionally biased region" description="Basic and acidic residues" evidence="1">
    <location>
        <begin position="95"/>
        <end position="109"/>
    </location>
</feature>
<feature type="region of interest" description="Disordered" evidence="1">
    <location>
        <begin position="151"/>
        <end position="218"/>
    </location>
</feature>
<organism evidence="2 3">
    <name type="scientific">Coffea canephora</name>
    <name type="common">Robusta coffee</name>
    <dbReference type="NCBI Taxonomy" id="49390"/>
    <lineage>
        <taxon>Eukaryota</taxon>
        <taxon>Viridiplantae</taxon>
        <taxon>Streptophyta</taxon>
        <taxon>Embryophyta</taxon>
        <taxon>Tracheophyta</taxon>
        <taxon>Spermatophyta</taxon>
        <taxon>Magnoliopsida</taxon>
        <taxon>eudicotyledons</taxon>
        <taxon>Gunneridae</taxon>
        <taxon>Pentapetalae</taxon>
        <taxon>asterids</taxon>
        <taxon>lamiids</taxon>
        <taxon>Gentianales</taxon>
        <taxon>Rubiaceae</taxon>
        <taxon>Ixoroideae</taxon>
        <taxon>Gardenieae complex</taxon>
        <taxon>Bertiereae - Coffeeae clade</taxon>
        <taxon>Coffeeae</taxon>
        <taxon>Coffea</taxon>
    </lineage>
</organism>
<protein>
    <submittedName>
        <fullName evidence="2">Uncharacterized protein</fullName>
    </submittedName>
</protein>
<dbReference type="Proteomes" id="UP000295252">
    <property type="component" value="Chromosome IX"/>
</dbReference>
<reference evidence="3" key="1">
    <citation type="journal article" date="2014" name="Science">
        <title>The coffee genome provides insight into the convergent evolution of caffeine biosynthesis.</title>
        <authorList>
            <person name="Denoeud F."/>
            <person name="Carretero-Paulet L."/>
            <person name="Dereeper A."/>
            <person name="Droc G."/>
            <person name="Guyot R."/>
            <person name="Pietrella M."/>
            <person name="Zheng C."/>
            <person name="Alberti A."/>
            <person name="Anthony F."/>
            <person name="Aprea G."/>
            <person name="Aury J.M."/>
            <person name="Bento P."/>
            <person name="Bernard M."/>
            <person name="Bocs S."/>
            <person name="Campa C."/>
            <person name="Cenci A."/>
            <person name="Combes M.C."/>
            <person name="Crouzillat D."/>
            <person name="Da Silva C."/>
            <person name="Daddiego L."/>
            <person name="De Bellis F."/>
            <person name="Dussert S."/>
            <person name="Garsmeur O."/>
            <person name="Gayraud T."/>
            <person name="Guignon V."/>
            <person name="Jahn K."/>
            <person name="Jamilloux V."/>
            <person name="Joet T."/>
            <person name="Labadie K."/>
            <person name="Lan T."/>
            <person name="Leclercq J."/>
            <person name="Lepelley M."/>
            <person name="Leroy T."/>
            <person name="Li L.T."/>
            <person name="Librado P."/>
            <person name="Lopez L."/>
            <person name="Munoz A."/>
            <person name="Noel B."/>
            <person name="Pallavicini A."/>
            <person name="Perrotta G."/>
            <person name="Poncet V."/>
            <person name="Pot D."/>
            <person name="Priyono X."/>
            <person name="Rigoreau M."/>
            <person name="Rouard M."/>
            <person name="Rozas J."/>
            <person name="Tranchant-Dubreuil C."/>
            <person name="VanBuren R."/>
            <person name="Zhang Q."/>
            <person name="Andrade A.C."/>
            <person name="Argout X."/>
            <person name="Bertrand B."/>
            <person name="de Kochko A."/>
            <person name="Graziosi G."/>
            <person name="Henry R.J."/>
            <person name="Jayarama X."/>
            <person name="Ming R."/>
            <person name="Nagai C."/>
            <person name="Rounsley S."/>
            <person name="Sankoff D."/>
            <person name="Giuliano G."/>
            <person name="Albert V.A."/>
            <person name="Wincker P."/>
            <person name="Lashermes P."/>
        </authorList>
    </citation>
    <scope>NUCLEOTIDE SEQUENCE [LARGE SCALE GENOMIC DNA]</scope>
    <source>
        <strain evidence="3">cv. DH200-94</strain>
    </source>
</reference>
<dbReference type="AlphaFoldDB" id="A0A068U0L9"/>
<evidence type="ECO:0000313" key="3">
    <source>
        <dbReference type="Proteomes" id="UP000295252"/>
    </source>
</evidence>
<dbReference type="PhylomeDB" id="A0A068U0L9"/>
<feature type="compositionally biased region" description="Polar residues" evidence="1">
    <location>
        <begin position="114"/>
        <end position="127"/>
    </location>
</feature>
<name>A0A068U0L9_COFCA</name>
<feature type="compositionally biased region" description="Polar residues" evidence="1">
    <location>
        <begin position="176"/>
        <end position="186"/>
    </location>
</feature>
<gene>
    <name evidence="2" type="ORF">GSCOC_T00039347001</name>
</gene>
<feature type="region of interest" description="Disordered" evidence="1">
    <location>
        <begin position="236"/>
        <end position="278"/>
    </location>
</feature>
<feature type="region of interest" description="Disordered" evidence="1">
    <location>
        <begin position="408"/>
        <end position="427"/>
    </location>
</feature>
<dbReference type="InParanoid" id="A0A068U0L9"/>
<proteinExistence type="predicted"/>
<accession>A0A068U0L9</accession>
<sequence>MLIINNITQQLTEAKTVDATDSFQEKMPQQDKVVTTAEQTTNQSPGQEEKEERNLNVTTISDELKPELDPGEISPTVDNAEVGKEKRNVTVTTADESKPERQIGQKFEEPEVTDASQRTNTPMSSEDQVVEGPMQVSIEVNYCNAEERKEKRNGIDTTGDDLKPEVDQEVKVDKVSATTSNASQSKKQFEDPETVDATQSLNQLTTTEEKVVHGPPKVSTTEEAVNYFCKEEVKEENVNDATLSHDSNPHGVQEENDTKESETTENASESTKFKQPHCIEFTQNLKKDIPHEDEIVEGLHPSSTKEETVSYHNTEEVKAESYVKETTTRYELKPERDSKLKVSENIEAIHGPNTNMESEDDIIEGTHQVSVVENVENYRPAEERKEDNVNNTTGEKLSTIIKADKYPTSQNYKDKEKNSKVSSSIFL</sequence>
<evidence type="ECO:0000313" key="2">
    <source>
        <dbReference type="EMBL" id="CDP02066.1"/>
    </source>
</evidence>
<keyword evidence="3" id="KW-1185">Reference proteome</keyword>
<feature type="region of interest" description="Disordered" evidence="1">
    <location>
        <begin position="375"/>
        <end position="402"/>
    </location>
</feature>
<evidence type="ECO:0000256" key="1">
    <source>
        <dbReference type="SAM" id="MobiDB-lite"/>
    </source>
</evidence>
<feature type="compositionally biased region" description="Polar residues" evidence="1">
    <location>
        <begin position="32"/>
        <end position="46"/>
    </location>
</feature>
<feature type="compositionally biased region" description="Basic and acidic residues" evidence="1">
    <location>
        <begin position="379"/>
        <end position="388"/>
    </location>
</feature>
<feature type="compositionally biased region" description="Basic and acidic residues" evidence="1">
    <location>
        <begin position="151"/>
        <end position="174"/>
    </location>
</feature>
<feature type="compositionally biased region" description="Polar residues" evidence="1">
    <location>
        <begin position="196"/>
        <end position="206"/>
    </location>
</feature>
<dbReference type="EMBL" id="HG739092">
    <property type="protein sequence ID" value="CDP02066.1"/>
    <property type="molecule type" value="Genomic_DNA"/>
</dbReference>
<feature type="compositionally biased region" description="Basic and acidic residues" evidence="1">
    <location>
        <begin position="252"/>
        <end position="262"/>
    </location>
</feature>
<dbReference type="Gramene" id="CDP02066">
    <property type="protein sequence ID" value="CDP02066"/>
    <property type="gene ID" value="GSCOC_T00039347001"/>
</dbReference>